<evidence type="ECO:0000256" key="1">
    <source>
        <dbReference type="SAM" id="MobiDB-lite"/>
    </source>
</evidence>
<reference evidence="2" key="1">
    <citation type="submission" date="2021-01" db="EMBL/GenBank/DDBJ databases">
        <authorList>
            <person name="Corre E."/>
            <person name="Pelletier E."/>
            <person name="Niang G."/>
            <person name="Scheremetjew M."/>
            <person name="Finn R."/>
            <person name="Kale V."/>
            <person name="Holt S."/>
            <person name="Cochrane G."/>
            <person name="Meng A."/>
            <person name="Brown T."/>
            <person name="Cohen L."/>
        </authorList>
    </citation>
    <scope>NUCLEOTIDE SEQUENCE</scope>
    <source>
        <strain evidence="2">CCMP3346</strain>
    </source>
</reference>
<gene>
    <name evidence="2" type="ORF">VBRA1451_LOCUS6730</name>
</gene>
<protein>
    <submittedName>
        <fullName evidence="2">Uncharacterized protein</fullName>
    </submittedName>
</protein>
<proteinExistence type="predicted"/>
<dbReference type="EMBL" id="HBGB01011722">
    <property type="protein sequence ID" value="CAD9051668.1"/>
    <property type="molecule type" value="Transcribed_RNA"/>
</dbReference>
<sequence length="119" mass="13120">MHSPVLHLSAQHYTCDLLLTDNSCLSTHSAASVYITTLTQPSIAARPPLAGHSPSDSHTQTDDERHSPSFTSTVNSLIATRRRVASHISIDHGWTRRKSTSFPVEAHALWANMPARIWP</sequence>
<name>A0A7S1JS37_9ALVE</name>
<dbReference type="AlphaFoldDB" id="A0A7S1JS37"/>
<organism evidence="2">
    <name type="scientific">Vitrella brassicaformis</name>
    <dbReference type="NCBI Taxonomy" id="1169539"/>
    <lineage>
        <taxon>Eukaryota</taxon>
        <taxon>Sar</taxon>
        <taxon>Alveolata</taxon>
        <taxon>Colpodellida</taxon>
        <taxon>Vitrellaceae</taxon>
        <taxon>Vitrella</taxon>
    </lineage>
</organism>
<evidence type="ECO:0000313" key="2">
    <source>
        <dbReference type="EMBL" id="CAD9051668.1"/>
    </source>
</evidence>
<feature type="region of interest" description="Disordered" evidence="1">
    <location>
        <begin position="45"/>
        <end position="73"/>
    </location>
</feature>
<accession>A0A7S1JS37</accession>